<evidence type="ECO:0000313" key="4">
    <source>
        <dbReference type="Proteomes" id="UP000244336"/>
    </source>
</evidence>
<keyword evidence="4" id="KW-1185">Reference proteome</keyword>
<evidence type="ECO:0000313" key="3">
    <source>
        <dbReference type="EMBL" id="PUZ63178.1"/>
    </source>
</evidence>
<name>A0A2T7E5S2_9POAL</name>
<dbReference type="Proteomes" id="UP000244336">
    <property type="component" value="Chromosome 3"/>
</dbReference>
<dbReference type="Gramene" id="PUZ63178">
    <property type="protein sequence ID" value="PUZ63178"/>
    <property type="gene ID" value="GQ55_3G047200"/>
</dbReference>
<reference evidence="3 4" key="1">
    <citation type="submission" date="2018-04" db="EMBL/GenBank/DDBJ databases">
        <title>WGS assembly of Panicum hallii var. hallii HAL2.</title>
        <authorList>
            <person name="Lovell J."/>
            <person name="Jenkins J."/>
            <person name="Lowry D."/>
            <person name="Mamidi S."/>
            <person name="Sreedasyam A."/>
            <person name="Weng X."/>
            <person name="Barry K."/>
            <person name="Bonette J."/>
            <person name="Campitelli B."/>
            <person name="Daum C."/>
            <person name="Gordon S."/>
            <person name="Gould B."/>
            <person name="Lipzen A."/>
            <person name="MacQueen A."/>
            <person name="Palacio-Mejia J."/>
            <person name="Plott C."/>
            <person name="Shakirov E."/>
            <person name="Shu S."/>
            <person name="Yoshinaga Y."/>
            <person name="Zane M."/>
            <person name="Rokhsar D."/>
            <person name="Grimwood J."/>
            <person name="Schmutz J."/>
            <person name="Juenger T."/>
        </authorList>
    </citation>
    <scope>NUCLEOTIDE SEQUENCE [LARGE SCALE GENOMIC DNA]</scope>
    <source>
        <strain evidence="4">cv. HAL2</strain>
    </source>
</reference>
<feature type="compositionally biased region" description="Basic and acidic residues" evidence="2">
    <location>
        <begin position="127"/>
        <end position="142"/>
    </location>
</feature>
<sequence>MNPDSKFLLDELKKRFDEQDARLEKRLTEDDEKWERRFQENGDKWERHFADAEVATNSRLSKLEWVVDTLERERQDMEGSVDNIRLAVKKLNKHYEHISFELPPEAPLLPTAPLLAAGHPSTGLPADRPHGHRSDNHIREGEFGSVTTLIHSPGKGRGRGVVRET</sequence>
<protein>
    <submittedName>
        <fullName evidence="3">Uncharacterized protein</fullName>
    </submittedName>
</protein>
<feature type="compositionally biased region" description="Basic residues" evidence="2">
    <location>
        <begin position="154"/>
        <end position="165"/>
    </location>
</feature>
<keyword evidence="1" id="KW-0175">Coiled coil</keyword>
<proteinExistence type="predicted"/>
<dbReference type="OrthoDB" id="693631at2759"/>
<dbReference type="EMBL" id="CM009751">
    <property type="protein sequence ID" value="PUZ63178.1"/>
    <property type="molecule type" value="Genomic_DNA"/>
</dbReference>
<organism evidence="3 4">
    <name type="scientific">Panicum hallii var. hallii</name>
    <dbReference type="NCBI Taxonomy" id="1504633"/>
    <lineage>
        <taxon>Eukaryota</taxon>
        <taxon>Viridiplantae</taxon>
        <taxon>Streptophyta</taxon>
        <taxon>Embryophyta</taxon>
        <taxon>Tracheophyta</taxon>
        <taxon>Spermatophyta</taxon>
        <taxon>Magnoliopsida</taxon>
        <taxon>Liliopsida</taxon>
        <taxon>Poales</taxon>
        <taxon>Poaceae</taxon>
        <taxon>PACMAD clade</taxon>
        <taxon>Panicoideae</taxon>
        <taxon>Panicodae</taxon>
        <taxon>Paniceae</taxon>
        <taxon>Panicinae</taxon>
        <taxon>Panicum</taxon>
        <taxon>Panicum sect. Panicum</taxon>
    </lineage>
</organism>
<evidence type="ECO:0000256" key="1">
    <source>
        <dbReference type="SAM" id="Coils"/>
    </source>
</evidence>
<evidence type="ECO:0000256" key="2">
    <source>
        <dbReference type="SAM" id="MobiDB-lite"/>
    </source>
</evidence>
<gene>
    <name evidence="3" type="ORF">GQ55_3G047200</name>
</gene>
<feature type="region of interest" description="Disordered" evidence="2">
    <location>
        <begin position="122"/>
        <end position="165"/>
    </location>
</feature>
<feature type="coiled-coil region" evidence="1">
    <location>
        <begin position="60"/>
        <end position="87"/>
    </location>
</feature>
<accession>A0A2T7E5S2</accession>
<dbReference type="AlphaFoldDB" id="A0A2T7E5S2"/>